<gene>
    <name evidence="2" type="ORF">MENT_LOCUS58515</name>
</gene>
<feature type="signal peptide" evidence="1">
    <location>
        <begin position="1"/>
        <end position="27"/>
    </location>
</feature>
<sequence>MLFYFYLIKYLFLTILYSNYENKFVNAQSAELSELQKLCPNLQGIYCSHCGHKSVEEICPV</sequence>
<evidence type="ECO:0000256" key="1">
    <source>
        <dbReference type="SAM" id="SignalP"/>
    </source>
</evidence>
<feature type="chain" id="PRO_5027891203" evidence="1">
    <location>
        <begin position="28"/>
        <end position="61"/>
    </location>
</feature>
<keyword evidence="1" id="KW-0732">Signal</keyword>
<name>A0A6V7XZS8_MELEN</name>
<reference evidence="2 3" key="1">
    <citation type="submission" date="2020-08" db="EMBL/GenBank/DDBJ databases">
        <authorList>
            <person name="Koutsovoulos G."/>
            <person name="Danchin GJ E."/>
        </authorList>
    </citation>
    <scope>NUCLEOTIDE SEQUENCE [LARGE SCALE GENOMIC DNA]</scope>
</reference>
<accession>A0A6V7XZS8</accession>
<dbReference type="AlphaFoldDB" id="A0A6V7XZS8"/>
<protein>
    <submittedName>
        <fullName evidence="2">Uncharacterized protein</fullName>
    </submittedName>
</protein>
<evidence type="ECO:0000313" key="3">
    <source>
        <dbReference type="Proteomes" id="UP000580250"/>
    </source>
</evidence>
<organism evidence="2 3">
    <name type="scientific">Meloidogyne enterolobii</name>
    <name type="common">Root-knot nematode worm</name>
    <name type="synonym">Meloidogyne mayaguensis</name>
    <dbReference type="NCBI Taxonomy" id="390850"/>
    <lineage>
        <taxon>Eukaryota</taxon>
        <taxon>Metazoa</taxon>
        <taxon>Ecdysozoa</taxon>
        <taxon>Nematoda</taxon>
        <taxon>Chromadorea</taxon>
        <taxon>Rhabditida</taxon>
        <taxon>Tylenchina</taxon>
        <taxon>Tylenchomorpha</taxon>
        <taxon>Tylenchoidea</taxon>
        <taxon>Meloidogynidae</taxon>
        <taxon>Meloidogyninae</taxon>
        <taxon>Meloidogyne</taxon>
    </lineage>
</organism>
<comment type="caution">
    <text evidence="2">The sequence shown here is derived from an EMBL/GenBank/DDBJ whole genome shotgun (WGS) entry which is preliminary data.</text>
</comment>
<dbReference type="Proteomes" id="UP000580250">
    <property type="component" value="Unassembled WGS sequence"/>
</dbReference>
<evidence type="ECO:0000313" key="2">
    <source>
        <dbReference type="EMBL" id="CAD2204755.1"/>
    </source>
</evidence>
<dbReference type="EMBL" id="CAJEWN010002662">
    <property type="protein sequence ID" value="CAD2204755.1"/>
    <property type="molecule type" value="Genomic_DNA"/>
</dbReference>
<proteinExistence type="predicted"/>